<feature type="compositionally biased region" description="Low complexity" evidence="1">
    <location>
        <begin position="266"/>
        <end position="286"/>
    </location>
</feature>
<reference evidence="2" key="1">
    <citation type="submission" date="2020-06" db="EMBL/GenBank/DDBJ databases">
        <authorList>
            <consortium name="Plant Systems Biology data submission"/>
        </authorList>
    </citation>
    <scope>NUCLEOTIDE SEQUENCE</scope>
    <source>
        <strain evidence="2">D6</strain>
    </source>
</reference>
<feature type="compositionally biased region" description="Basic and acidic residues" evidence="1">
    <location>
        <begin position="219"/>
        <end position="246"/>
    </location>
</feature>
<name>A0A9N8HB19_9STRA</name>
<feature type="region of interest" description="Disordered" evidence="1">
    <location>
        <begin position="1"/>
        <end position="39"/>
    </location>
</feature>
<sequence>MRKRSKAIQYVNTKEESNQDDTTLGTDPESTLYTDPETTLYTDPETTVYTDIETVGGAPSGIVASPTSYSLEYQLPETVSPKPWYSSFVHGAWTAVDKSVKGSEKVLTTAWKEGKHFTEPAITEALISVEALAKTVNMKVQEPATNQQPIDPVSMTVATIRAASQEWAQKTVSREQKFPSASGKERRKKNAQNLMAVPATKMEYRQPPAHEQSQQIQDLDERQSESVRLEPEETAVIKKEKKEQAAKKRAARAKKKGAQKKLDPGASSPRSASTKNSSSKSPPAKASKSKSAKSVSSQPPVSEKSLGTSQAPASNKSIVADSAASQAPISTKSLGPNGGGASQAPASTKSIGAASVASQAAASTKSVGANSVASQAPASTQSIAANSIASQAPISTRSIGANSAAAASQTPASTKSLGPKSVASQAPVSSKSMGPKSTKSLGPKSTTSVSARTSLSMIARGSTAAGNRSSNSTIATNRSIAKTTATGPRAKKLQREPLGRGKDPPGAPAEGFNDDATMAPPKEKGPTEDVMPDSQPKSIVRNDLEETTPRSVPWTVTLKIPGSLPECTGGSQRSATPPPVRPCDLPRGSDIKKKNQSIFGGVAGEFLSQFGL</sequence>
<feature type="compositionally biased region" description="Low complexity" evidence="1">
    <location>
        <begin position="350"/>
        <end position="366"/>
    </location>
</feature>
<evidence type="ECO:0000313" key="2">
    <source>
        <dbReference type="EMBL" id="CAB9506307.1"/>
    </source>
</evidence>
<feature type="compositionally biased region" description="Polar residues" evidence="1">
    <location>
        <begin position="20"/>
        <end position="39"/>
    </location>
</feature>
<feature type="region of interest" description="Disordered" evidence="1">
    <location>
        <begin position="399"/>
        <end position="592"/>
    </location>
</feature>
<feature type="compositionally biased region" description="Polar residues" evidence="1">
    <location>
        <begin position="422"/>
        <end position="456"/>
    </location>
</feature>
<feature type="compositionally biased region" description="Polar residues" evidence="1">
    <location>
        <begin position="305"/>
        <end position="334"/>
    </location>
</feature>
<dbReference type="AlphaFoldDB" id="A0A9N8HB19"/>
<organism evidence="2 3">
    <name type="scientific">Seminavis robusta</name>
    <dbReference type="NCBI Taxonomy" id="568900"/>
    <lineage>
        <taxon>Eukaryota</taxon>
        <taxon>Sar</taxon>
        <taxon>Stramenopiles</taxon>
        <taxon>Ochrophyta</taxon>
        <taxon>Bacillariophyta</taxon>
        <taxon>Bacillariophyceae</taxon>
        <taxon>Bacillariophycidae</taxon>
        <taxon>Naviculales</taxon>
        <taxon>Naviculaceae</taxon>
        <taxon>Seminavis</taxon>
    </lineage>
</organism>
<feature type="compositionally biased region" description="Basic residues" evidence="1">
    <location>
        <begin position="247"/>
        <end position="259"/>
    </location>
</feature>
<protein>
    <submittedName>
        <fullName evidence="2">Uncharacterized protein</fullName>
    </submittedName>
</protein>
<keyword evidence="3" id="KW-1185">Reference proteome</keyword>
<gene>
    <name evidence="2" type="ORF">SEMRO_262_G102050.1</name>
</gene>
<feature type="compositionally biased region" description="Basic and acidic residues" evidence="1">
    <location>
        <begin position="493"/>
        <end position="503"/>
    </location>
</feature>
<evidence type="ECO:0000256" key="1">
    <source>
        <dbReference type="SAM" id="MobiDB-lite"/>
    </source>
</evidence>
<dbReference type="EMBL" id="CAICTM010000261">
    <property type="protein sequence ID" value="CAB9506307.1"/>
    <property type="molecule type" value="Genomic_DNA"/>
</dbReference>
<proteinExistence type="predicted"/>
<comment type="caution">
    <text evidence="2">The sequence shown here is derived from an EMBL/GenBank/DDBJ whole genome shotgun (WGS) entry which is preliminary data.</text>
</comment>
<feature type="compositionally biased region" description="Low complexity" evidence="1">
    <location>
        <begin position="292"/>
        <end position="302"/>
    </location>
</feature>
<dbReference type="Proteomes" id="UP001153069">
    <property type="component" value="Unassembled WGS sequence"/>
</dbReference>
<evidence type="ECO:0000313" key="3">
    <source>
        <dbReference type="Proteomes" id="UP001153069"/>
    </source>
</evidence>
<feature type="compositionally biased region" description="Low complexity" evidence="1">
    <location>
        <begin position="399"/>
        <end position="416"/>
    </location>
</feature>
<feature type="compositionally biased region" description="Polar residues" evidence="1">
    <location>
        <begin position="464"/>
        <end position="486"/>
    </location>
</feature>
<feature type="compositionally biased region" description="Polar residues" evidence="1">
    <location>
        <begin position="367"/>
        <end position="377"/>
    </location>
</feature>
<feature type="region of interest" description="Disordered" evidence="1">
    <location>
        <begin position="168"/>
        <end position="380"/>
    </location>
</feature>
<accession>A0A9N8HB19</accession>